<dbReference type="AlphaFoldDB" id="A0A8W8JG87"/>
<name>A0A8W8JG87_MAGGI</name>
<reference evidence="1" key="1">
    <citation type="submission" date="2022-08" db="UniProtKB">
        <authorList>
            <consortium name="EnsemblMetazoa"/>
        </authorList>
    </citation>
    <scope>IDENTIFICATION</scope>
    <source>
        <strain evidence="1">05x7-T-G4-1.051#20</strain>
    </source>
</reference>
<dbReference type="PRINTS" id="PR02086">
    <property type="entry name" value="PUTNUCHARBI1"/>
</dbReference>
<proteinExistence type="predicted"/>
<evidence type="ECO:0000313" key="2">
    <source>
        <dbReference type="Proteomes" id="UP000005408"/>
    </source>
</evidence>
<organism evidence="1 2">
    <name type="scientific">Magallana gigas</name>
    <name type="common">Pacific oyster</name>
    <name type="synonym">Crassostrea gigas</name>
    <dbReference type="NCBI Taxonomy" id="29159"/>
    <lineage>
        <taxon>Eukaryota</taxon>
        <taxon>Metazoa</taxon>
        <taxon>Spiralia</taxon>
        <taxon>Lophotrochozoa</taxon>
        <taxon>Mollusca</taxon>
        <taxon>Bivalvia</taxon>
        <taxon>Autobranchia</taxon>
        <taxon>Pteriomorphia</taxon>
        <taxon>Ostreida</taxon>
        <taxon>Ostreoidea</taxon>
        <taxon>Ostreidae</taxon>
        <taxon>Magallana</taxon>
    </lineage>
</organism>
<dbReference type="Proteomes" id="UP000005408">
    <property type="component" value="Unassembled WGS sequence"/>
</dbReference>
<dbReference type="EnsemblMetazoa" id="G18886.1">
    <property type="protein sequence ID" value="G18886.1:cds"/>
    <property type="gene ID" value="G18886"/>
</dbReference>
<protein>
    <submittedName>
        <fullName evidence="1">Uncharacterized protein</fullName>
    </submittedName>
</protein>
<sequence length="171" mass="19831">MASLFIFDVLNEREKERGRRVFRDRNNPLDYLNDREVIERYRLPRRYLNEVVNLVKEDMERPTNRSKAIPAVIQTVSDASLRFIDLVCKRPSAVHDSFVFENSNLNHILAQGCNGWLLGDSACLKLHIKDRLPMPEVDFDIQHPGEEEINNLQANGAGVAQQIRKRLVQCF</sequence>
<dbReference type="InterPro" id="IPR026103">
    <property type="entry name" value="HARBI1_animal"/>
</dbReference>
<evidence type="ECO:0000313" key="1">
    <source>
        <dbReference type="EnsemblMetazoa" id="G18886.1:cds"/>
    </source>
</evidence>
<keyword evidence="2" id="KW-1185">Reference proteome</keyword>
<accession>A0A8W8JG87</accession>